<accession>F6DRB7</accession>
<evidence type="ECO:0000256" key="1">
    <source>
        <dbReference type="SAM" id="MobiDB-lite"/>
    </source>
</evidence>
<dbReference type="OrthoDB" id="1787094at2"/>
<dbReference type="HOGENOM" id="CLU_1945298_0_0_9"/>
<reference evidence="2 3" key="2">
    <citation type="journal article" date="2012" name="Stand. Genomic Sci.">
        <title>Complete genome sequence of the sulfate-reducing firmicute Desulfotomaculum ruminis type strain (DL(T)).</title>
        <authorList>
            <person name="Spring S."/>
            <person name="Visser M."/>
            <person name="Lu M."/>
            <person name="Copeland A."/>
            <person name="Lapidus A."/>
            <person name="Lucas S."/>
            <person name="Cheng J.F."/>
            <person name="Han C."/>
            <person name="Tapia R."/>
            <person name="Goodwin L.A."/>
            <person name="Pitluck S."/>
            <person name="Ivanova N."/>
            <person name="Land M."/>
            <person name="Hauser L."/>
            <person name="Larimer F."/>
            <person name="Rohde M."/>
            <person name="Goker M."/>
            <person name="Detter J.C."/>
            <person name="Kyrpides N.C."/>
            <person name="Woyke T."/>
            <person name="Schaap P.J."/>
            <person name="Plugge C.M."/>
            <person name="Muyzer G."/>
            <person name="Kuever J."/>
            <person name="Pereira I.A."/>
            <person name="Parshina S.N."/>
            <person name="Bernier-Latmani R."/>
            <person name="Stams A.J."/>
            <person name="Klenk H.P."/>
        </authorList>
    </citation>
    <scope>NUCLEOTIDE SEQUENCE [LARGE SCALE GENOMIC DNA]</scope>
    <source>
        <strain evidence="3">ATCC 23193 / DSM 2154 / NCIB 8452 / DL</strain>
    </source>
</reference>
<keyword evidence="3" id="KW-1185">Reference proteome</keyword>
<proteinExistence type="predicted"/>
<evidence type="ECO:0000313" key="3">
    <source>
        <dbReference type="Proteomes" id="UP000009234"/>
    </source>
</evidence>
<feature type="compositionally biased region" description="Basic and acidic residues" evidence="1">
    <location>
        <begin position="52"/>
        <end position="72"/>
    </location>
</feature>
<protein>
    <submittedName>
        <fullName evidence="2">Uncharacterized protein</fullName>
    </submittedName>
</protein>
<dbReference type="RefSeq" id="WP_013842706.1">
    <property type="nucleotide sequence ID" value="NC_015589.1"/>
</dbReference>
<dbReference type="EMBL" id="CP002780">
    <property type="protein sequence ID" value="AEG60952.1"/>
    <property type="molecule type" value="Genomic_DNA"/>
</dbReference>
<name>F6DRB7_DESRL</name>
<dbReference type="Proteomes" id="UP000009234">
    <property type="component" value="Chromosome"/>
</dbReference>
<sequence>MRNCPHATGVCACDALRSSGFARTSVSVPENWWNKYCVSGRYSQCPNLKAAQDMKEERRRSTGARLGEKENSKAAPNLNALKFKQTKNNKTTAVHSHGGEAPHFCEKPWRSSGLRFRIIRSLFYLKPWK</sequence>
<evidence type="ECO:0000313" key="2">
    <source>
        <dbReference type="EMBL" id="AEG60952.1"/>
    </source>
</evidence>
<reference evidence="3" key="1">
    <citation type="submission" date="2011-05" db="EMBL/GenBank/DDBJ databases">
        <title>Complete sequence of Desulfotomaculum ruminis DSM 2154.</title>
        <authorList>
            <person name="Lucas S."/>
            <person name="Copeland A."/>
            <person name="Lapidus A."/>
            <person name="Cheng J.-F."/>
            <person name="Goodwin L."/>
            <person name="Pitluck S."/>
            <person name="Lu M."/>
            <person name="Detter J.C."/>
            <person name="Han C."/>
            <person name="Tapia R."/>
            <person name="Land M."/>
            <person name="Hauser L."/>
            <person name="Kyrpides N."/>
            <person name="Ivanova N."/>
            <person name="Mikhailova N."/>
            <person name="Pagani I."/>
            <person name="Stams A.J.M."/>
            <person name="Plugge C.M."/>
            <person name="Muyzer G."/>
            <person name="Kuever J."/>
            <person name="Parshina S.N."/>
            <person name="Ivanova A.E."/>
            <person name="Nazina T.N."/>
            <person name="Brambilla E."/>
            <person name="Spring S."/>
            <person name="Klenk H.-P."/>
            <person name="Woyke T."/>
        </authorList>
    </citation>
    <scope>NUCLEOTIDE SEQUENCE [LARGE SCALE GENOMIC DNA]</scope>
    <source>
        <strain evidence="3">ATCC 23193 / DSM 2154 / NCIB 8452 / DL</strain>
    </source>
</reference>
<organism evidence="2 3">
    <name type="scientific">Desulforamulus ruminis (strain ATCC 23193 / DSM 2154 / NCIMB 8452 / DL)</name>
    <name type="common">Desulfotomaculum ruminis</name>
    <dbReference type="NCBI Taxonomy" id="696281"/>
    <lineage>
        <taxon>Bacteria</taxon>
        <taxon>Bacillati</taxon>
        <taxon>Bacillota</taxon>
        <taxon>Clostridia</taxon>
        <taxon>Eubacteriales</taxon>
        <taxon>Peptococcaceae</taxon>
        <taxon>Desulforamulus</taxon>
    </lineage>
</organism>
<dbReference type="KEGG" id="dru:Desru_2727"/>
<dbReference type="AlphaFoldDB" id="F6DRB7"/>
<feature type="region of interest" description="Disordered" evidence="1">
    <location>
        <begin position="50"/>
        <end position="78"/>
    </location>
</feature>
<gene>
    <name evidence="2" type="ordered locus">Desru_2727</name>
</gene>